<dbReference type="PANTHER" id="PTHR34322">
    <property type="entry name" value="TRANSPOSASE, Y1_TNP DOMAIN-CONTAINING"/>
    <property type="match status" value="1"/>
</dbReference>
<evidence type="ECO:0000313" key="2">
    <source>
        <dbReference type="Proteomes" id="UP000614811"/>
    </source>
</evidence>
<proteinExistence type="predicted"/>
<dbReference type="Proteomes" id="UP000614811">
    <property type="component" value="Unassembled WGS sequence"/>
</dbReference>
<dbReference type="SUPFAM" id="SSF143422">
    <property type="entry name" value="Transposase IS200-like"/>
    <property type="match status" value="1"/>
</dbReference>
<dbReference type="GO" id="GO:0003677">
    <property type="term" value="F:DNA binding"/>
    <property type="evidence" value="ECO:0007669"/>
    <property type="project" value="InterPro"/>
</dbReference>
<evidence type="ECO:0000313" key="1">
    <source>
        <dbReference type="EMBL" id="GHA03094.1"/>
    </source>
</evidence>
<dbReference type="Gene3D" id="3.30.70.1290">
    <property type="entry name" value="Transposase IS200-like"/>
    <property type="match status" value="1"/>
</dbReference>
<name>A0A918RN76_9GAMM</name>
<gene>
    <name evidence="1" type="ORF">GCM10008090_10060</name>
</gene>
<dbReference type="GO" id="GO:0006313">
    <property type="term" value="P:DNA transposition"/>
    <property type="evidence" value="ECO:0007669"/>
    <property type="project" value="InterPro"/>
</dbReference>
<comment type="caution">
    <text evidence="1">The sequence shown here is derived from an EMBL/GenBank/DDBJ whole genome shotgun (WGS) entry which is preliminary data.</text>
</comment>
<organism evidence="1 2">
    <name type="scientific">Arenicella chitinivorans</name>
    <dbReference type="NCBI Taxonomy" id="1329800"/>
    <lineage>
        <taxon>Bacteria</taxon>
        <taxon>Pseudomonadati</taxon>
        <taxon>Pseudomonadota</taxon>
        <taxon>Gammaproteobacteria</taxon>
        <taxon>Arenicellales</taxon>
        <taxon>Arenicellaceae</taxon>
        <taxon>Arenicella</taxon>
    </lineage>
</organism>
<dbReference type="GO" id="GO:0004803">
    <property type="term" value="F:transposase activity"/>
    <property type="evidence" value="ECO:0007669"/>
    <property type="project" value="InterPro"/>
</dbReference>
<dbReference type="EMBL" id="BMXA01000002">
    <property type="protein sequence ID" value="GHA03094.1"/>
    <property type="molecule type" value="Genomic_DNA"/>
</dbReference>
<dbReference type="AlphaFoldDB" id="A0A918RN76"/>
<dbReference type="InterPro" id="IPR036515">
    <property type="entry name" value="Transposase_17_sf"/>
</dbReference>
<reference evidence="1" key="1">
    <citation type="journal article" date="2014" name="Int. J. Syst. Evol. Microbiol.">
        <title>Complete genome sequence of Corynebacterium casei LMG S-19264T (=DSM 44701T), isolated from a smear-ripened cheese.</title>
        <authorList>
            <consortium name="US DOE Joint Genome Institute (JGI-PGF)"/>
            <person name="Walter F."/>
            <person name="Albersmeier A."/>
            <person name="Kalinowski J."/>
            <person name="Ruckert C."/>
        </authorList>
    </citation>
    <scope>NUCLEOTIDE SEQUENCE</scope>
    <source>
        <strain evidence="1">KCTC 12711</strain>
    </source>
</reference>
<keyword evidence="2" id="KW-1185">Reference proteome</keyword>
<protein>
    <recommendedName>
        <fullName evidence="3">Transposase</fullName>
    </recommendedName>
</protein>
<accession>A0A918RN76</accession>
<sequence>MSNHYHVVLHVRPDIAEAWSEREVVERWSNLFVGTLFSQRYLAGEPLSEQQWAVLRRDIKCWRNRLMDISWFMRIVNESIARQANKEDRCTGRFWEGRFKSQALLDERALLSCMAYVDLNPIRARMANSPDESDHTAIKYRIEVLTHDISACSGLEQFVGITKHAIGIPYRLKDYLNLVDWTGRSIRHDKHGSIPDQIPPILQRLDLDMASWIILTTEFEARFQSWVGSAHINRRVCRGNLAQAASRSLTPV</sequence>
<evidence type="ECO:0008006" key="3">
    <source>
        <dbReference type="Google" id="ProtNLM"/>
    </source>
</evidence>
<reference evidence="1" key="2">
    <citation type="submission" date="2020-09" db="EMBL/GenBank/DDBJ databases">
        <authorList>
            <person name="Sun Q."/>
            <person name="Kim S."/>
        </authorList>
    </citation>
    <scope>NUCLEOTIDE SEQUENCE</scope>
    <source>
        <strain evidence="1">KCTC 12711</strain>
    </source>
</reference>
<dbReference type="PANTHER" id="PTHR34322:SF2">
    <property type="entry name" value="TRANSPOSASE IS200-LIKE DOMAIN-CONTAINING PROTEIN"/>
    <property type="match status" value="1"/>
</dbReference>